<dbReference type="Proteomes" id="UP000033772">
    <property type="component" value="Unassembled WGS sequence"/>
</dbReference>
<dbReference type="OrthoDB" id="3634279at2"/>
<evidence type="ECO:0000313" key="3">
    <source>
        <dbReference type="Proteomes" id="UP000033772"/>
    </source>
</evidence>
<evidence type="ECO:0000313" key="2">
    <source>
        <dbReference type="EMBL" id="OIJ27668.1"/>
    </source>
</evidence>
<name>A0A1J4N829_9ACTN</name>
<keyword evidence="1" id="KW-1133">Transmembrane helix</keyword>
<dbReference type="RefSeq" id="WP_052693303.1">
    <property type="nucleotide sequence ID" value="NZ_JZDQ02000007.1"/>
</dbReference>
<reference evidence="2" key="1">
    <citation type="submission" date="2016-10" db="EMBL/GenBank/DDBJ databases">
        <title>Draft Genome Sequence of Nocardioides luteus Strain BAFB, an Alkane-Degrading Bacterium Isolated from JP-7 Polluted Soil.</title>
        <authorList>
            <person name="Brown L."/>
            <person name="Ruiz O.N."/>
            <person name="Gunasekera T."/>
        </authorList>
    </citation>
    <scope>NUCLEOTIDE SEQUENCE [LARGE SCALE GENOMIC DNA]</scope>
    <source>
        <strain evidence="2">BAFB</strain>
    </source>
</reference>
<dbReference type="EMBL" id="JZDQ02000007">
    <property type="protein sequence ID" value="OIJ27668.1"/>
    <property type="molecule type" value="Genomic_DNA"/>
</dbReference>
<proteinExistence type="predicted"/>
<sequence>MAKKKSRFVRYFGYLLLALAVLLLFGFDVGPLTLSGVFVVCFVWLLFAAPTSCGAEIRTGENCRNNSYGLLGGCSIRQHKWQRVRALTHLDTARNACRGWFTGPQQQVATCSMLIAAFGAVAALFK</sequence>
<comment type="caution">
    <text evidence="2">The sequence shown here is derived from an EMBL/GenBank/DDBJ whole genome shotgun (WGS) entry which is preliminary data.</text>
</comment>
<accession>A0A1J4N829</accession>
<keyword evidence="1" id="KW-0812">Transmembrane</keyword>
<gene>
    <name evidence="2" type="ORF">UG56_006605</name>
</gene>
<feature type="transmembrane region" description="Helical" evidence="1">
    <location>
        <begin position="36"/>
        <end position="55"/>
    </location>
</feature>
<feature type="transmembrane region" description="Helical" evidence="1">
    <location>
        <begin position="108"/>
        <end position="125"/>
    </location>
</feature>
<feature type="transmembrane region" description="Helical" evidence="1">
    <location>
        <begin position="12"/>
        <end position="30"/>
    </location>
</feature>
<evidence type="ECO:0000256" key="1">
    <source>
        <dbReference type="SAM" id="Phobius"/>
    </source>
</evidence>
<keyword evidence="3" id="KW-1185">Reference proteome</keyword>
<protein>
    <submittedName>
        <fullName evidence="2">Uncharacterized protein</fullName>
    </submittedName>
</protein>
<organism evidence="2 3">
    <name type="scientific">Nocardioides luteus</name>
    <dbReference type="NCBI Taxonomy" id="1844"/>
    <lineage>
        <taxon>Bacteria</taxon>
        <taxon>Bacillati</taxon>
        <taxon>Actinomycetota</taxon>
        <taxon>Actinomycetes</taxon>
        <taxon>Propionibacteriales</taxon>
        <taxon>Nocardioidaceae</taxon>
        <taxon>Nocardioides</taxon>
    </lineage>
</organism>
<keyword evidence="1" id="KW-0472">Membrane</keyword>
<dbReference type="AlphaFoldDB" id="A0A1J4N829"/>